<feature type="region of interest" description="Disordered" evidence="1">
    <location>
        <begin position="148"/>
        <end position="176"/>
    </location>
</feature>
<dbReference type="Proteomes" id="UP000595703">
    <property type="component" value="Plasmid pRVR2"/>
</dbReference>
<reference evidence="2 3" key="1">
    <citation type="journal article" date="2020" name="Sci. Rep.">
        <title>beta-carboline chemical signals induce reveromycin production through a LuxR family regulator in Streptomyces sp. SN-593.</title>
        <authorList>
            <person name="Panthee S."/>
            <person name="Kito N."/>
            <person name="Hayashi T."/>
            <person name="Shimizu T."/>
            <person name="Ishikawa J."/>
            <person name="Hamamoto H."/>
            <person name="Osada H."/>
            <person name="Takahashi S."/>
        </authorList>
    </citation>
    <scope>NUCLEOTIDE SEQUENCE [LARGE SCALE GENOMIC DNA]</scope>
    <source>
        <strain evidence="2 3">SN-593</strain>
        <plasmid evidence="2 3">pRVR2</plasmid>
    </source>
</reference>
<dbReference type="AlphaFoldDB" id="A0A7R6QBR9"/>
<proteinExistence type="predicted"/>
<feature type="compositionally biased region" description="Gly residues" evidence="1">
    <location>
        <begin position="156"/>
        <end position="169"/>
    </location>
</feature>
<dbReference type="EMBL" id="AP018367">
    <property type="protein sequence ID" value="BBG20777.1"/>
    <property type="molecule type" value="Genomic_DNA"/>
</dbReference>
<name>A0A7R6QBR9_9ACTN</name>
<protein>
    <submittedName>
        <fullName evidence="2">Uncharacterized protein</fullName>
    </submittedName>
</protein>
<evidence type="ECO:0000313" key="2">
    <source>
        <dbReference type="EMBL" id="BBG20777.1"/>
    </source>
</evidence>
<evidence type="ECO:0000256" key="1">
    <source>
        <dbReference type="SAM" id="MobiDB-lite"/>
    </source>
</evidence>
<accession>A0A7R6QBR9</accession>
<dbReference type="RefSeq" id="WP_202240013.1">
    <property type="nucleotide sequence ID" value="NZ_AP018367.1"/>
</dbReference>
<evidence type="ECO:0000313" key="3">
    <source>
        <dbReference type="Proteomes" id="UP000595703"/>
    </source>
</evidence>
<organism evidence="2 3">
    <name type="scientific">Actinacidiphila reveromycinica</name>
    <dbReference type="NCBI Taxonomy" id="659352"/>
    <lineage>
        <taxon>Bacteria</taxon>
        <taxon>Bacillati</taxon>
        <taxon>Actinomycetota</taxon>
        <taxon>Actinomycetes</taxon>
        <taxon>Kitasatosporales</taxon>
        <taxon>Streptomycetaceae</taxon>
        <taxon>Actinacidiphila</taxon>
    </lineage>
</organism>
<keyword evidence="3" id="KW-1185">Reference proteome</keyword>
<gene>
    <name evidence="2" type="ORF">RVR_P2103</name>
</gene>
<sequence>MDVEATRDFPPVHELAEDVLLEWFRRQVAEDPAGAFAAVELLVMAVHEVSCPAVEAAAKAGISWHQIGRALAVLEGSGLLLRQGAALLLGAPAADRAAEQAAFARLVGEERSGDGEDQESGSEWAEPAEEQVWSAAVDRFRANTRASVPIGPAGLPNGGRPGVRGGTVGSAGILAR</sequence>
<dbReference type="KEGG" id="arev:RVR_P2103"/>
<geneLocation type="plasmid" evidence="2 3">
    <name>pRVR2</name>
</geneLocation>
<keyword evidence="2" id="KW-0614">Plasmid</keyword>